<evidence type="ECO:0000256" key="1">
    <source>
        <dbReference type="SAM" id="Coils"/>
    </source>
</evidence>
<sequence length="66" mass="7814">MAIAYQKSNNVLNEKVADLERRLQREINITVYSWEEYRQKKLAKSGFIMDLLKNPKIMLIGKEDDL</sequence>
<accession>X1P640</accession>
<organism evidence="2">
    <name type="scientific">marine sediment metagenome</name>
    <dbReference type="NCBI Taxonomy" id="412755"/>
    <lineage>
        <taxon>unclassified sequences</taxon>
        <taxon>metagenomes</taxon>
        <taxon>ecological metagenomes</taxon>
    </lineage>
</organism>
<reference evidence="2" key="1">
    <citation type="journal article" date="2014" name="Front. Microbiol.">
        <title>High frequency of phylogenetically diverse reductive dehalogenase-homologous genes in deep subseafloor sedimentary metagenomes.</title>
        <authorList>
            <person name="Kawai M."/>
            <person name="Futagami T."/>
            <person name="Toyoda A."/>
            <person name="Takaki Y."/>
            <person name="Nishi S."/>
            <person name="Hori S."/>
            <person name="Arai W."/>
            <person name="Tsubouchi T."/>
            <person name="Morono Y."/>
            <person name="Uchiyama I."/>
            <person name="Ito T."/>
            <person name="Fujiyama A."/>
            <person name="Inagaki F."/>
            <person name="Takami H."/>
        </authorList>
    </citation>
    <scope>NUCLEOTIDE SEQUENCE</scope>
    <source>
        <strain evidence="2">Expedition CK06-06</strain>
    </source>
</reference>
<dbReference type="AlphaFoldDB" id="X1P640"/>
<gene>
    <name evidence="2" type="ORF">S06H3_28134</name>
</gene>
<protein>
    <submittedName>
        <fullName evidence="2">Uncharacterized protein</fullName>
    </submittedName>
</protein>
<dbReference type="EMBL" id="BARV01016388">
    <property type="protein sequence ID" value="GAI26394.1"/>
    <property type="molecule type" value="Genomic_DNA"/>
</dbReference>
<comment type="caution">
    <text evidence="2">The sequence shown here is derived from an EMBL/GenBank/DDBJ whole genome shotgun (WGS) entry which is preliminary data.</text>
</comment>
<name>X1P640_9ZZZZ</name>
<evidence type="ECO:0000313" key="2">
    <source>
        <dbReference type="EMBL" id="GAI26394.1"/>
    </source>
</evidence>
<proteinExistence type="predicted"/>
<feature type="coiled-coil region" evidence="1">
    <location>
        <begin position="2"/>
        <end position="29"/>
    </location>
</feature>
<keyword evidence="1" id="KW-0175">Coiled coil</keyword>